<dbReference type="STRING" id="1802074.A3J15_02855"/>
<dbReference type="InterPro" id="IPR003425">
    <property type="entry name" value="CCB3/YggT"/>
</dbReference>
<feature type="transmembrane region" description="Helical" evidence="1">
    <location>
        <begin position="7"/>
        <end position="25"/>
    </location>
</feature>
<dbReference type="Pfam" id="PF02325">
    <property type="entry name" value="CCB3_YggT"/>
    <property type="match status" value="1"/>
</dbReference>
<gene>
    <name evidence="2" type="ORF">A3J15_02855</name>
</gene>
<organism evidence="2 3">
    <name type="scientific">Candidatus Roizmanbacteria bacterium RIFCSPLOWO2_02_FULL_38_10</name>
    <dbReference type="NCBI Taxonomy" id="1802074"/>
    <lineage>
        <taxon>Bacteria</taxon>
        <taxon>Candidatus Roizmaniibacteriota</taxon>
    </lineage>
</organism>
<evidence type="ECO:0008006" key="4">
    <source>
        <dbReference type="Google" id="ProtNLM"/>
    </source>
</evidence>
<reference evidence="2 3" key="1">
    <citation type="journal article" date="2016" name="Nat. Commun.">
        <title>Thousands of microbial genomes shed light on interconnected biogeochemical processes in an aquifer system.</title>
        <authorList>
            <person name="Anantharaman K."/>
            <person name="Brown C.T."/>
            <person name="Hug L.A."/>
            <person name="Sharon I."/>
            <person name="Castelle C.J."/>
            <person name="Probst A.J."/>
            <person name="Thomas B.C."/>
            <person name="Singh A."/>
            <person name="Wilkins M.J."/>
            <person name="Karaoz U."/>
            <person name="Brodie E.L."/>
            <person name="Williams K.H."/>
            <person name="Hubbard S.S."/>
            <person name="Banfield J.F."/>
        </authorList>
    </citation>
    <scope>NUCLEOTIDE SEQUENCE [LARGE SCALE GENOMIC DNA]</scope>
</reference>
<dbReference type="GO" id="GO:0016020">
    <property type="term" value="C:membrane"/>
    <property type="evidence" value="ECO:0007669"/>
    <property type="project" value="InterPro"/>
</dbReference>
<keyword evidence="1" id="KW-1133">Transmembrane helix</keyword>
<name>A0A1F7JKL6_9BACT</name>
<evidence type="ECO:0000313" key="3">
    <source>
        <dbReference type="Proteomes" id="UP000176376"/>
    </source>
</evidence>
<dbReference type="EMBL" id="MGAY01000046">
    <property type="protein sequence ID" value="OGK56163.1"/>
    <property type="molecule type" value="Genomic_DNA"/>
</dbReference>
<proteinExistence type="predicted"/>
<dbReference type="Proteomes" id="UP000176376">
    <property type="component" value="Unassembled WGS sequence"/>
</dbReference>
<keyword evidence="1" id="KW-0472">Membrane</keyword>
<comment type="caution">
    <text evidence="2">The sequence shown here is derived from an EMBL/GenBank/DDBJ whole genome shotgun (WGS) entry which is preliminary data.</text>
</comment>
<sequence>MFRTYQVLWYILGTIEVLLVFRVLLKLVGANQASGFASFIYAISDPFAKPFFGVVPGSAAGGSLLEWSTLIAMAVYWVIVWGIIELFQLVKSVNQDEVEQTVDSV</sequence>
<evidence type="ECO:0000313" key="2">
    <source>
        <dbReference type="EMBL" id="OGK56163.1"/>
    </source>
</evidence>
<feature type="transmembrane region" description="Helical" evidence="1">
    <location>
        <begin position="67"/>
        <end position="87"/>
    </location>
</feature>
<evidence type="ECO:0000256" key="1">
    <source>
        <dbReference type="SAM" id="Phobius"/>
    </source>
</evidence>
<keyword evidence="1" id="KW-0812">Transmembrane</keyword>
<accession>A0A1F7JKL6</accession>
<dbReference type="AlphaFoldDB" id="A0A1F7JKL6"/>
<protein>
    <recommendedName>
        <fullName evidence="4">YggT family protein</fullName>
    </recommendedName>
</protein>